<evidence type="ECO:0000313" key="2">
    <source>
        <dbReference type="Proteomes" id="UP000299102"/>
    </source>
</evidence>
<organism evidence="1 2">
    <name type="scientific">Eumeta variegata</name>
    <name type="common">Bagworm moth</name>
    <name type="synonym">Eumeta japonica</name>
    <dbReference type="NCBI Taxonomy" id="151549"/>
    <lineage>
        <taxon>Eukaryota</taxon>
        <taxon>Metazoa</taxon>
        <taxon>Ecdysozoa</taxon>
        <taxon>Arthropoda</taxon>
        <taxon>Hexapoda</taxon>
        <taxon>Insecta</taxon>
        <taxon>Pterygota</taxon>
        <taxon>Neoptera</taxon>
        <taxon>Endopterygota</taxon>
        <taxon>Lepidoptera</taxon>
        <taxon>Glossata</taxon>
        <taxon>Ditrysia</taxon>
        <taxon>Tineoidea</taxon>
        <taxon>Psychidae</taxon>
        <taxon>Oiketicinae</taxon>
        <taxon>Eumeta</taxon>
    </lineage>
</organism>
<comment type="caution">
    <text evidence="1">The sequence shown here is derived from an EMBL/GenBank/DDBJ whole genome shotgun (WGS) entry which is preliminary data.</text>
</comment>
<reference evidence="1 2" key="1">
    <citation type="journal article" date="2019" name="Commun. Biol.">
        <title>The bagworm genome reveals a unique fibroin gene that provides high tensile strength.</title>
        <authorList>
            <person name="Kono N."/>
            <person name="Nakamura H."/>
            <person name="Ohtoshi R."/>
            <person name="Tomita M."/>
            <person name="Numata K."/>
            <person name="Arakawa K."/>
        </authorList>
    </citation>
    <scope>NUCLEOTIDE SEQUENCE [LARGE SCALE GENOMIC DNA]</scope>
</reference>
<feature type="non-terminal residue" evidence="1">
    <location>
        <position position="60"/>
    </location>
</feature>
<accession>A0A4C1SZU4</accession>
<dbReference type="Proteomes" id="UP000299102">
    <property type="component" value="Unassembled WGS sequence"/>
</dbReference>
<proteinExistence type="predicted"/>
<name>A0A4C1SZU4_EUMVA</name>
<protein>
    <submittedName>
        <fullName evidence="1">Uncharacterized protein</fullName>
    </submittedName>
</protein>
<evidence type="ECO:0000313" key="1">
    <source>
        <dbReference type="EMBL" id="GBP07404.1"/>
    </source>
</evidence>
<keyword evidence="2" id="KW-1185">Reference proteome</keyword>
<dbReference type="OrthoDB" id="73401at2759"/>
<dbReference type="EMBL" id="BGZK01011572">
    <property type="protein sequence ID" value="GBP07404.1"/>
    <property type="molecule type" value="Genomic_DNA"/>
</dbReference>
<dbReference type="AlphaFoldDB" id="A0A4C1SZU4"/>
<gene>
    <name evidence="1" type="ORF">EVAR_73316_1</name>
</gene>
<sequence>MTDLMKKLSEQSETLQINEKRLAVKISEIGSTTKDYKELKEELHVKTEELEKLHLAAKEN</sequence>